<sequence length="149" mass="16876">MTDCHDLRDRRDALALVTEFYRRAFDDDLLGPVFRDAAHLDLAAHLPVMADFWDTVLFRAGSYRGNLLRVHVALDERAPLAAAHFSRWLALWDATVDDLFAGEKADLAKSQAERIGRSVTRRLRGEDASELVAIRRRDEVEGECRGGVR</sequence>
<dbReference type="CDD" id="cd08916">
    <property type="entry name" value="TrHb3_P"/>
    <property type="match status" value="1"/>
</dbReference>
<dbReference type="Proteomes" id="UP001595833">
    <property type="component" value="Unassembled WGS sequence"/>
</dbReference>
<dbReference type="InterPro" id="IPR009050">
    <property type="entry name" value="Globin-like_sf"/>
</dbReference>
<reference evidence="2" key="1">
    <citation type="journal article" date="2019" name="Int. J. Syst. Evol. Microbiol.">
        <title>The Global Catalogue of Microorganisms (GCM) 10K type strain sequencing project: providing services to taxonomists for standard genome sequencing and annotation.</title>
        <authorList>
            <consortium name="The Broad Institute Genomics Platform"/>
            <consortium name="The Broad Institute Genome Sequencing Center for Infectious Disease"/>
            <person name="Wu L."/>
            <person name="Ma J."/>
        </authorList>
    </citation>
    <scope>NUCLEOTIDE SEQUENCE [LARGE SCALE GENOMIC DNA]</scope>
    <source>
        <strain evidence="2">KCTC 12848</strain>
    </source>
</reference>
<name>A0ABV9Y2P7_9PSEU</name>
<organism evidence="1 2">
    <name type="scientific">Saccharothrix xinjiangensis</name>
    <dbReference type="NCBI Taxonomy" id="204798"/>
    <lineage>
        <taxon>Bacteria</taxon>
        <taxon>Bacillati</taxon>
        <taxon>Actinomycetota</taxon>
        <taxon>Actinomycetes</taxon>
        <taxon>Pseudonocardiales</taxon>
        <taxon>Pseudonocardiaceae</taxon>
        <taxon>Saccharothrix</taxon>
    </lineage>
</organism>
<protein>
    <submittedName>
        <fullName evidence="1">Group III truncated hemoglobin</fullName>
    </submittedName>
</protein>
<dbReference type="Gene3D" id="1.10.490.10">
    <property type="entry name" value="Globins"/>
    <property type="match status" value="1"/>
</dbReference>
<dbReference type="SUPFAM" id="SSF46458">
    <property type="entry name" value="Globin-like"/>
    <property type="match status" value="1"/>
</dbReference>
<dbReference type="RefSeq" id="WP_344042160.1">
    <property type="nucleotide sequence ID" value="NZ_BAAAKE010000032.1"/>
</dbReference>
<accession>A0ABV9Y2P7</accession>
<dbReference type="InterPro" id="IPR012292">
    <property type="entry name" value="Globin/Proto"/>
</dbReference>
<dbReference type="EMBL" id="JBHSJB010000022">
    <property type="protein sequence ID" value="MFC5056548.1"/>
    <property type="molecule type" value="Genomic_DNA"/>
</dbReference>
<evidence type="ECO:0000313" key="2">
    <source>
        <dbReference type="Proteomes" id="UP001595833"/>
    </source>
</evidence>
<gene>
    <name evidence="1" type="ORF">ACFPFM_22710</name>
</gene>
<evidence type="ECO:0000313" key="1">
    <source>
        <dbReference type="EMBL" id="MFC5056548.1"/>
    </source>
</evidence>
<comment type="caution">
    <text evidence="1">The sequence shown here is derived from an EMBL/GenBank/DDBJ whole genome shotgun (WGS) entry which is preliminary data.</text>
</comment>
<keyword evidence="2" id="KW-1185">Reference proteome</keyword>
<proteinExistence type="predicted"/>